<dbReference type="AlphaFoldDB" id="A0A4U8Z4D8"/>
<dbReference type="Proteomes" id="UP000294360">
    <property type="component" value="Chromosome"/>
</dbReference>
<protein>
    <submittedName>
        <fullName evidence="1">Uncharacterized protein</fullName>
    </submittedName>
</protein>
<dbReference type="EMBL" id="LR536450">
    <property type="protein sequence ID" value="VFU10332.1"/>
    <property type="molecule type" value="Genomic_DNA"/>
</dbReference>
<evidence type="ECO:0000313" key="2">
    <source>
        <dbReference type="Proteomes" id="UP000294360"/>
    </source>
</evidence>
<dbReference type="KEGG" id="mtun:MTUNDRAET4_3445"/>
<sequence length="109" mass="12579">MSARVVKEVMSSRRRVTNVTSRAPLEAYLFAGAGDDRAARLLRNDQNFMTNEAISHHLGDARLIDRKLFWNGRDQNGFLRVMGPYAVFWPCSDRSNDSWRSEFAHVYEV</sequence>
<organism evidence="1 2">
    <name type="scientific">Methylocella tundrae</name>
    <dbReference type="NCBI Taxonomy" id="227605"/>
    <lineage>
        <taxon>Bacteria</taxon>
        <taxon>Pseudomonadati</taxon>
        <taxon>Pseudomonadota</taxon>
        <taxon>Alphaproteobacteria</taxon>
        <taxon>Hyphomicrobiales</taxon>
        <taxon>Beijerinckiaceae</taxon>
        <taxon>Methylocella</taxon>
    </lineage>
</organism>
<reference evidence="1 2" key="1">
    <citation type="submission" date="2019-03" db="EMBL/GenBank/DDBJ databases">
        <authorList>
            <person name="Kox A.R. M."/>
        </authorList>
    </citation>
    <scope>NUCLEOTIDE SEQUENCE [LARGE SCALE GENOMIC DNA]</scope>
    <source>
        <strain evidence="1">MTUNDRAET4 annotated genome</strain>
    </source>
</reference>
<dbReference type="RefSeq" id="WP_134491044.1">
    <property type="nucleotide sequence ID" value="NZ_CP139089.1"/>
</dbReference>
<name>A0A4U8Z4D8_METTU</name>
<proteinExistence type="predicted"/>
<accession>A0A4U8Z4D8</accession>
<gene>
    <name evidence="1" type="ORF">MTUNDRAET4_3445</name>
</gene>
<evidence type="ECO:0000313" key="1">
    <source>
        <dbReference type="EMBL" id="VFU10332.1"/>
    </source>
</evidence>